<feature type="transmembrane region" description="Helical" evidence="1">
    <location>
        <begin position="6"/>
        <end position="39"/>
    </location>
</feature>
<evidence type="ECO:0000313" key="2">
    <source>
        <dbReference type="EMBL" id="MDQ0288110.1"/>
    </source>
</evidence>
<keyword evidence="3" id="KW-1185">Reference proteome</keyword>
<keyword evidence="1" id="KW-1133">Transmembrane helix</keyword>
<dbReference type="PANTHER" id="PTHR35813">
    <property type="entry name" value="INNER MEMBRANE PROTEIN YBAN"/>
    <property type="match status" value="1"/>
</dbReference>
<dbReference type="RefSeq" id="WP_307259302.1">
    <property type="nucleotide sequence ID" value="NZ_JAUSVL010000001.1"/>
</dbReference>
<dbReference type="Pfam" id="PF04304">
    <property type="entry name" value="DUF454"/>
    <property type="match status" value="1"/>
</dbReference>
<name>A0AAE3VCT6_9BACT</name>
<organism evidence="2 3">
    <name type="scientific">Oligosphaera ethanolica</name>
    <dbReference type="NCBI Taxonomy" id="760260"/>
    <lineage>
        <taxon>Bacteria</taxon>
        <taxon>Pseudomonadati</taxon>
        <taxon>Lentisphaerota</taxon>
        <taxon>Oligosphaeria</taxon>
        <taxon>Oligosphaerales</taxon>
        <taxon>Oligosphaeraceae</taxon>
        <taxon>Oligosphaera</taxon>
    </lineage>
</organism>
<reference evidence="2" key="1">
    <citation type="submission" date="2023-07" db="EMBL/GenBank/DDBJ databases">
        <title>Genomic Encyclopedia of Type Strains, Phase IV (KMG-IV): sequencing the most valuable type-strain genomes for metagenomic binning, comparative biology and taxonomic classification.</title>
        <authorList>
            <person name="Goeker M."/>
        </authorList>
    </citation>
    <scope>NUCLEOTIDE SEQUENCE</scope>
    <source>
        <strain evidence="2">DSM 24202</strain>
    </source>
</reference>
<accession>A0AAE3VCT6</accession>
<feature type="transmembrane region" description="Helical" evidence="1">
    <location>
        <begin position="97"/>
        <end position="116"/>
    </location>
</feature>
<keyword evidence="1" id="KW-0812">Transmembrane</keyword>
<dbReference type="GO" id="GO:0005886">
    <property type="term" value="C:plasma membrane"/>
    <property type="evidence" value="ECO:0007669"/>
    <property type="project" value="TreeGrafter"/>
</dbReference>
<dbReference type="EMBL" id="JAUSVL010000001">
    <property type="protein sequence ID" value="MDQ0288110.1"/>
    <property type="molecule type" value="Genomic_DNA"/>
</dbReference>
<evidence type="ECO:0000256" key="1">
    <source>
        <dbReference type="SAM" id="Phobius"/>
    </source>
</evidence>
<dbReference type="PIRSF" id="PIRSF016789">
    <property type="entry name" value="DUF454"/>
    <property type="match status" value="1"/>
</dbReference>
<dbReference type="PANTHER" id="PTHR35813:SF1">
    <property type="entry name" value="INNER MEMBRANE PROTEIN YBAN"/>
    <property type="match status" value="1"/>
</dbReference>
<protein>
    <submittedName>
        <fullName evidence="2">Uncharacterized membrane protein YbaN (DUF454 family)</fullName>
    </submittedName>
</protein>
<dbReference type="Proteomes" id="UP001238163">
    <property type="component" value="Unassembled WGS sequence"/>
</dbReference>
<keyword evidence="1" id="KW-0472">Membrane</keyword>
<sequence>MIIRQLFFVFAWALVSLGVVGIFLPVLPTTPFLLAAAYFFARSSPRFYRWLTTSSYLRAYIDNYRSGTGVPWRMIRRSLIFLWVSLALSSLLWSNGWYWLLLATVGVGVSAHLLMLRRAEEKRPLTEDNA</sequence>
<dbReference type="AlphaFoldDB" id="A0AAE3VCT6"/>
<evidence type="ECO:0000313" key="3">
    <source>
        <dbReference type="Proteomes" id="UP001238163"/>
    </source>
</evidence>
<dbReference type="InterPro" id="IPR007401">
    <property type="entry name" value="DUF454"/>
</dbReference>
<comment type="caution">
    <text evidence="2">The sequence shown here is derived from an EMBL/GenBank/DDBJ whole genome shotgun (WGS) entry which is preliminary data.</text>
</comment>
<proteinExistence type="predicted"/>
<gene>
    <name evidence="2" type="ORF">J3R75_000217</name>
</gene>